<gene>
    <name evidence="1" type="ORF">DYI23_05765</name>
</gene>
<protein>
    <submittedName>
        <fullName evidence="1">Uncharacterized protein</fullName>
    </submittedName>
</protein>
<evidence type="ECO:0000313" key="1">
    <source>
        <dbReference type="EMBL" id="MBS8259720.1"/>
    </source>
</evidence>
<dbReference type="AlphaFoldDB" id="A0A944GSQ6"/>
<dbReference type="Pfam" id="PF04985">
    <property type="entry name" value="Phage_tube"/>
    <property type="match status" value="1"/>
</dbReference>
<dbReference type="RefSeq" id="WP_213215283.1">
    <property type="nucleotide sequence ID" value="NZ_QTKU01000001.1"/>
</dbReference>
<sequence length="171" mass="18979">MANPIYMLTAVDVRRAEEAGTSRATTISKLTIPAIKFANANHNPGGSVMAVDFTQPRIEALEPAFSVKGIDTDIFRGLGVRDRWVFAGAYRDKTNGLDVPARGVIEGAISEWEPDESDPSDFQGCNHVFREVTHFEFSLDGTELWYADFEERILRRNGVDLFEGVRRALGA</sequence>
<reference evidence="1" key="1">
    <citation type="submission" date="2018-08" db="EMBL/GenBank/DDBJ databases">
        <authorList>
            <person name="Jin W."/>
            <person name="Wang H."/>
            <person name="Yang Y."/>
            <person name="Li M."/>
            <person name="Liu J."/>
        </authorList>
    </citation>
    <scope>NUCLEOTIDE SEQUENCE</scope>
    <source>
        <strain evidence="1">AESS21</strain>
    </source>
</reference>
<comment type="caution">
    <text evidence="1">The sequence shown here is derived from an EMBL/GenBank/DDBJ whole genome shotgun (WGS) entry which is preliminary data.</text>
</comment>
<evidence type="ECO:0000313" key="2">
    <source>
        <dbReference type="Proteomes" id="UP000705379"/>
    </source>
</evidence>
<reference evidence="1" key="2">
    <citation type="journal article" date="2021" name="Microorganisms">
        <title>Bacterial Dimethylsulfoniopropionate Biosynthesis in the East China Sea.</title>
        <authorList>
            <person name="Liu J."/>
            <person name="Zhang Y."/>
            <person name="Liu J."/>
            <person name="Zhong H."/>
            <person name="Williams B.T."/>
            <person name="Zheng Y."/>
            <person name="Curson A.R.J."/>
            <person name="Sun C."/>
            <person name="Sun H."/>
            <person name="Song D."/>
            <person name="Wagner Mackenzie B."/>
            <person name="Bermejo Martinez A."/>
            <person name="Todd J.D."/>
            <person name="Zhang X.H."/>
        </authorList>
    </citation>
    <scope>NUCLEOTIDE SEQUENCE</scope>
    <source>
        <strain evidence="1">AESS21</strain>
    </source>
</reference>
<dbReference type="InterPro" id="IPR006498">
    <property type="entry name" value="Tail_tube"/>
</dbReference>
<organism evidence="1 2">
    <name type="scientific">Roseibium polysiphoniae</name>
    <dbReference type="NCBI Taxonomy" id="2571221"/>
    <lineage>
        <taxon>Bacteria</taxon>
        <taxon>Pseudomonadati</taxon>
        <taxon>Pseudomonadota</taxon>
        <taxon>Alphaproteobacteria</taxon>
        <taxon>Hyphomicrobiales</taxon>
        <taxon>Stappiaceae</taxon>
        <taxon>Roseibium</taxon>
    </lineage>
</organism>
<dbReference type="Proteomes" id="UP000705379">
    <property type="component" value="Unassembled WGS sequence"/>
</dbReference>
<dbReference type="EMBL" id="QTKU01000001">
    <property type="protein sequence ID" value="MBS8259720.1"/>
    <property type="molecule type" value="Genomic_DNA"/>
</dbReference>
<name>A0A944GSQ6_9HYPH</name>
<accession>A0A944GSQ6</accession>
<proteinExistence type="predicted"/>